<feature type="compositionally biased region" description="Polar residues" evidence="2">
    <location>
        <begin position="59"/>
        <end position="69"/>
    </location>
</feature>
<evidence type="ECO:0000313" key="3">
    <source>
        <dbReference type="EMBL" id="GMF42431.1"/>
    </source>
</evidence>
<feature type="region of interest" description="Disordered" evidence="2">
    <location>
        <begin position="173"/>
        <end position="261"/>
    </location>
</feature>
<feature type="compositionally biased region" description="Basic and acidic residues" evidence="2">
    <location>
        <begin position="409"/>
        <end position="423"/>
    </location>
</feature>
<evidence type="ECO:0000256" key="2">
    <source>
        <dbReference type="SAM" id="MobiDB-lite"/>
    </source>
</evidence>
<accession>A0A9W7CTE7</accession>
<reference evidence="3" key="1">
    <citation type="submission" date="2023-04" db="EMBL/GenBank/DDBJ databases">
        <title>Phytophthora fragariaefolia NBRC 109709.</title>
        <authorList>
            <person name="Ichikawa N."/>
            <person name="Sato H."/>
            <person name="Tonouchi N."/>
        </authorList>
    </citation>
    <scope>NUCLEOTIDE SEQUENCE</scope>
    <source>
        <strain evidence="3">NBRC 109709</strain>
    </source>
</reference>
<keyword evidence="4" id="KW-1185">Reference proteome</keyword>
<feature type="region of interest" description="Disordered" evidence="2">
    <location>
        <begin position="1"/>
        <end position="74"/>
    </location>
</feature>
<feature type="compositionally biased region" description="Low complexity" evidence="2">
    <location>
        <begin position="43"/>
        <end position="53"/>
    </location>
</feature>
<feature type="region of interest" description="Disordered" evidence="2">
    <location>
        <begin position="676"/>
        <end position="700"/>
    </location>
</feature>
<dbReference type="AlphaFoldDB" id="A0A9W7CTE7"/>
<gene>
    <name evidence="3" type="ORF">Pfra01_001388000</name>
</gene>
<feature type="compositionally biased region" description="Polar residues" evidence="2">
    <location>
        <begin position="1"/>
        <end position="14"/>
    </location>
</feature>
<organism evidence="3 4">
    <name type="scientific">Phytophthora fragariaefolia</name>
    <dbReference type="NCBI Taxonomy" id="1490495"/>
    <lineage>
        <taxon>Eukaryota</taxon>
        <taxon>Sar</taxon>
        <taxon>Stramenopiles</taxon>
        <taxon>Oomycota</taxon>
        <taxon>Peronosporomycetes</taxon>
        <taxon>Peronosporales</taxon>
        <taxon>Peronosporaceae</taxon>
        <taxon>Phytophthora</taxon>
    </lineage>
</organism>
<keyword evidence="1" id="KW-0175">Coiled coil</keyword>
<feature type="compositionally biased region" description="Basic residues" evidence="2">
    <location>
        <begin position="32"/>
        <end position="42"/>
    </location>
</feature>
<evidence type="ECO:0000313" key="4">
    <source>
        <dbReference type="Proteomes" id="UP001165121"/>
    </source>
</evidence>
<proteinExistence type="predicted"/>
<feature type="region of interest" description="Disordered" evidence="2">
    <location>
        <begin position="608"/>
        <end position="654"/>
    </location>
</feature>
<feature type="region of interest" description="Disordered" evidence="2">
    <location>
        <begin position="843"/>
        <end position="877"/>
    </location>
</feature>
<dbReference type="OrthoDB" id="127272at2759"/>
<feature type="compositionally biased region" description="Low complexity" evidence="2">
    <location>
        <begin position="729"/>
        <end position="744"/>
    </location>
</feature>
<feature type="compositionally biased region" description="Polar residues" evidence="2">
    <location>
        <begin position="745"/>
        <end position="754"/>
    </location>
</feature>
<dbReference type="EMBL" id="BSXT01001447">
    <property type="protein sequence ID" value="GMF42431.1"/>
    <property type="molecule type" value="Genomic_DNA"/>
</dbReference>
<protein>
    <submittedName>
        <fullName evidence="3">Unnamed protein product</fullName>
    </submittedName>
</protein>
<feature type="compositionally biased region" description="Low complexity" evidence="2">
    <location>
        <begin position="226"/>
        <end position="236"/>
    </location>
</feature>
<evidence type="ECO:0000256" key="1">
    <source>
        <dbReference type="SAM" id="Coils"/>
    </source>
</evidence>
<feature type="compositionally biased region" description="Polar residues" evidence="2">
    <location>
        <begin position="549"/>
        <end position="562"/>
    </location>
</feature>
<feature type="region of interest" description="Disordered" evidence="2">
    <location>
        <begin position="409"/>
        <end position="439"/>
    </location>
</feature>
<feature type="compositionally biased region" description="Low complexity" evidence="2">
    <location>
        <begin position="524"/>
        <end position="542"/>
    </location>
</feature>
<comment type="caution">
    <text evidence="3">The sequence shown here is derived from an EMBL/GenBank/DDBJ whole genome shotgun (WGS) entry which is preliminary data.</text>
</comment>
<feature type="coiled-coil region" evidence="1">
    <location>
        <begin position="895"/>
        <end position="922"/>
    </location>
</feature>
<dbReference type="Proteomes" id="UP001165121">
    <property type="component" value="Unassembled WGS sequence"/>
</dbReference>
<feature type="region of interest" description="Disordered" evidence="2">
    <location>
        <begin position="489"/>
        <end position="562"/>
    </location>
</feature>
<name>A0A9W7CTE7_9STRA</name>
<feature type="region of interest" description="Disordered" evidence="2">
    <location>
        <begin position="729"/>
        <end position="754"/>
    </location>
</feature>
<sequence>MQNGAPDYRQSTRVPSPRGGIPRQYVGGVAQRRSRSPQHHRAASPPASDWSPSNVRRPASSQHSFTQHRSNTDNVRKQLLARRVISLDAFQDEMYKLRNGFIREDDLKRPHETVVRIPVILWPGESMAQYTQKFERWLDTRNVSLASLRDNPSRERSLWHSFAYARAGISDVSGEPQARSISRSPIHIESRSRSRSSSRSSSRTNRRSSERRQQPMSDPSTEDKPQQSQSQSAAPADRLNRGARSYSPVRPISPPRESPHLFYNKTRRQLLERRVVALDVFQTEVEKKLESGGESNIADGSVLPDIPVPLYPGESMGLYDHRFWTWLKTYDETKDSLRSSPVKERRFRIAFAYLRVNRPQTPAAHGQSVRAQAQGSSQSLENQCKISLDVLKSARARLLQNTKRHAEDINRDDNFQNSHELHEKKRARKNAEAPGHGIPSIVSIVNTSHERKVPPQTSLSRGISQVSTQAAYASSTQVTTSVATTVAPDHFDSSRRSSSAQAAPVTISSLPELPQAQAQRKQKPVLSKPPTTSTTTVSVRTVAAHSPEPKSNSATKPNSKSVAVNGTTLCSSITLASKPITSALQNAGRRGETVDLTGEPPHVVVRKSSGASVGKTLPLNGGKASETVDLSDERPRSVMRKSSGESIGRAAPPSALQNAARKGWAVNLTGVQPNSSALNQKSIGGPIGKTPPPISDSTKSIEPKRFLTRPMPSSGRVLKPAQVLAAKAVPSAPSPSIKAPATASQQLSTTRSAPTSVSKLVSLALAPSTTVPAAASLQSPIATAPLSVVRPESVAPCPPPSPINRSLQSSAATAASVLNPSPPSAPAAPTLALPATSVAVSRADSAGAVENESADTDSAESDHSDSSLAGNSEEHDGDVMNPDGCCCTKCMHNWAKTLTDRMDQLEENVMNLKREVNQAAGATVGVS</sequence>